<proteinExistence type="predicted"/>
<evidence type="ECO:0000313" key="2">
    <source>
        <dbReference type="Proteomes" id="UP000886742"/>
    </source>
</evidence>
<dbReference type="PROSITE" id="PS51257">
    <property type="entry name" value="PROKAR_LIPOPROTEIN"/>
    <property type="match status" value="1"/>
</dbReference>
<dbReference type="EMBL" id="DVJI01000008">
    <property type="protein sequence ID" value="HIS70627.1"/>
    <property type="molecule type" value="Genomic_DNA"/>
</dbReference>
<dbReference type="Proteomes" id="UP000886742">
    <property type="component" value="Unassembled WGS sequence"/>
</dbReference>
<name>A0A9D1FFD8_9PROT</name>
<protein>
    <submittedName>
        <fullName evidence="1">Uncharacterized protein</fullName>
    </submittedName>
</protein>
<sequence length="386" mass="41410">MRKFPYFLVCMGFIAACSDGGTPSGGYGRPGIPGARPYENAAKTNNKVVTNMIVTNDAQVADNISFQLRGYTGTVNSDQYLDIANLAIQIADGTADFDSANADVLNAALYVITPELFNACGTAGNVATCVSDWRADNATIMNNRLKYLREWAEKIDISNAEFYSTANTNLKFTVDDAGNINAITVDDTTYNRIGNTNTFGVDNVTALVYDSAATGDLKLSYSDFGVYKIKNDNTWKSIPFAGGYESRRIADATVQTSVDNNLEFSGAAVGTVTNADNKNLDIRDDRVALTFDKTSGTSTLTADFANWYDIAVTKQMGAATASIDFSNYSGTDDFRLPDDVVSGTANINMGYYGANPSSGIPTEATGTIDYEADNGIQMDVAFGVKR</sequence>
<dbReference type="AlphaFoldDB" id="A0A9D1FFD8"/>
<reference evidence="1" key="2">
    <citation type="journal article" date="2021" name="PeerJ">
        <title>Extensive microbial diversity within the chicken gut microbiome revealed by metagenomics and culture.</title>
        <authorList>
            <person name="Gilroy R."/>
            <person name="Ravi A."/>
            <person name="Getino M."/>
            <person name="Pursley I."/>
            <person name="Horton D.L."/>
            <person name="Alikhan N.F."/>
            <person name="Baker D."/>
            <person name="Gharbi K."/>
            <person name="Hall N."/>
            <person name="Watson M."/>
            <person name="Adriaenssens E.M."/>
            <person name="Foster-Nyarko E."/>
            <person name="Jarju S."/>
            <person name="Secka A."/>
            <person name="Antonio M."/>
            <person name="Oren A."/>
            <person name="Chaudhuri R.R."/>
            <person name="La Ragione R."/>
            <person name="Hildebrand F."/>
            <person name="Pallen M.J."/>
        </authorList>
    </citation>
    <scope>NUCLEOTIDE SEQUENCE</scope>
    <source>
        <strain evidence="1">ChiGjej3B3-5194</strain>
    </source>
</reference>
<accession>A0A9D1FFD8</accession>
<comment type="caution">
    <text evidence="1">The sequence shown here is derived from an EMBL/GenBank/DDBJ whole genome shotgun (WGS) entry which is preliminary data.</text>
</comment>
<gene>
    <name evidence="1" type="ORF">IAD02_01410</name>
</gene>
<evidence type="ECO:0000313" key="1">
    <source>
        <dbReference type="EMBL" id="HIS70627.1"/>
    </source>
</evidence>
<reference evidence="1" key="1">
    <citation type="submission" date="2020-10" db="EMBL/GenBank/DDBJ databases">
        <authorList>
            <person name="Gilroy R."/>
        </authorList>
    </citation>
    <scope>NUCLEOTIDE SEQUENCE</scope>
    <source>
        <strain evidence="1">ChiGjej3B3-5194</strain>
    </source>
</reference>
<organism evidence="1 2">
    <name type="scientific">Candidatus Enterousia intestinigallinarum</name>
    <dbReference type="NCBI Taxonomy" id="2840790"/>
    <lineage>
        <taxon>Bacteria</taxon>
        <taxon>Pseudomonadati</taxon>
        <taxon>Pseudomonadota</taxon>
        <taxon>Alphaproteobacteria</taxon>
        <taxon>Candidatus Enterousia</taxon>
    </lineage>
</organism>